<dbReference type="InterPro" id="IPR049227">
    <property type="entry name" value="DUF6824"/>
</dbReference>
<dbReference type="Proteomes" id="UP001153069">
    <property type="component" value="Unassembled WGS sequence"/>
</dbReference>
<dbReference type="PANTHER" id="PTHR45691:SF1">
    <property type="entry name" value="FH2 DOMAIN-CONTAINING PROTEIN 1-RELATED"/>
    <property type="match status" value="1"/>
</dbReference>
<feature type="domain" description="DUF6824" evidence="2">
    <location>
        <begin position="81"/>
        <end position="167"/>
    </location>
</feature>
<dbReference type="OrthoDB" id="46838at2759"/>
<keyword evidence="4" id="KW-1185">Reference proteome</keyword>
<feature type="compositionally biased region" description="Polar residues" evidence="1">
    <location>
        <begin position="182"/>
        <end position="195"/>
    </location>
</feature>
<name>A0A9N8HU39_9STRA</name>
<sequence length="502" mass="56073">MMTPPPSVSVEEGRVVTTPTEGLGTGTPPHGGAPGSPNFHSEQPSHHPPGPPSLPDHLSTHQQEDEENMHTSTSTTIHEDDIIGGRGAKVNGRPGNKRFRALCFSRKPEFDAGNHAAKRRIATEIVHLLQSQHQTRFLKKSASANNGGWNEMTQEQAIQKACQVMRDYRRPDRLALREAQEAQRSGNSTTSTSSVRPPPHPHPHNHNHNIPPPLNNKPNNNSNQNKFKQPTPTAPTPTTQLTPFVENPFGVRDHDILSGRGAFVNGHVGNQRLRKLALERKEAFDNGNFTEKQALASEIVTQIRALGGRFLKKKSKQQQQQGDDEWEELSDDKAIHKACQVMRDINRADRVDRDTKRKGKKRPIHNNNNNNQNNNNNMPHHHHHPPPVPVVPPPPPFATVEGQLPPPPLPPPLPGIFPPPPPPLHHDHNSMKSDEHEHDNLKDDLVVAEEEEAPSSNDNEHEHDNDMEQHDQQQHQHDDEEDPDTMDEQVDDTPAAEAFILV</sequence>
<evidence type="ECO:0000313" key="4">
    <source>
        <dbReference type="Proteomes" id="UP001153069"/>
    </source>
</evidence>
<feature type="compositionally biased region" description="Basic and acidic residues" evidence="1">
    <location>
        <begin position="424"/>
        <end position="445"/>
    </location>
</feature>
<feature type="compositionally biased region" description="Basic and acidic residues" evidence="1">
    <location>
        <begin position="346"/>
        <end position="355"/>
    </location>
</feature>
<dbReference type="PANTHER" id="PTHR45691">
    <property type="entry name" value="PROTEIN DIAPHANOUS"/>
    <property type="match status" value="1"/>
</dbReference>
<feature type="compositionally biased region" description="Low complexity" evidence="1">
    <location>
        <begin position="17"/>
        <end position="42"/>
    </location>
</feature>
<evidence type="ECO:0000313" key="3">
    <source>
        <dbReference type="EMBL" id="CAB9525941.1"/>
    </source>
</evidence>
<dbReference type="GO" id="GO:0030041">
    <property type="term" value="P:actin filament polymerization"/>
    <property type="evidence" value="ECO:0007669"/>
    <property type="project" value="TreeGrafter"/>
</dbReference>
<feature type="compositionally biased region" description="Pro residues" evidence="1">
    <location>
        <begin position="386"/>
        <end position="397"/>
    </location>
</feature>
<organism evidence="3 4">
    <name type="scientific">Seminavis robusta</name>
    <dbReference type="NCBI Taxonomy" id="568900"/>
    <lineage>
        <taxon>Eukaryota</taxon>
        <taxon>Sar</taxon>
        <taxon>Stramenopiles</taxon>
        <taxon>Ochrophyta</taxon>
        <taxon>Bacillariophyta</taxon>
        <taxon>Bacillariophyceae</taxon>
        <taxon>Bacillariophycidae</taxon>
        <taxon>Naviculales</taxon>
        <taxon>Naviculaceae</taxon>
        <taxon>Seminavis</taxon>
    </lineage>
</organism>
<evidence type="ECO:0000259" key="2">
    <source>
        <dbReference type="Pfam" id="PF20710"/>
    </source>
</evidence>
<feature type="compositionally biased region" description="Basic and acidic residues" evidence="1">
    <location>
        <begin position="458"/>
        <end position="478"/>
    </location>
</feature>
<feature type="compositionally biased region" description="Low complexity" evidence="1">
    <location>
        <begin position="365"/>
        <end position="378"/>
    </location>
</feature>
<feature type="compositionally biased region" description="Acidic residues" evidence="1">
    <location>
        <begin position="479"/>
        <end position="491"/>
    </location>
</feature>
<feature type="region of interest" description="Disordered" evidence="1">
    <location>
        <begin position="346"/>
        <end position="502"/>
    </location>
</feature>
<dbReference type="GO" id="GO:0005884">
    <property type="term" value="C:actin filament"/>
    <property type="evidence" value="ECO:0007669"/>
    <property type="project" value="TreeGrafter"/>
</dbReference>
<gene>
    <name evidence="3" type="ORF">SEMRO_1752_G295360.1</name>
</gene>
<accession>A0A9N8HU39</accession>
<protein>
    <recommendedName>
        <fullName evidence="2">DUF6824 domain-containing protein</fullName>
    </recommendedName>
</protein>
<dbReference type="Pfam" id="PF20710">
    <property type="entry name" value="DUF6824"/>
    <property type="match status" value="2"/>
</dbReference>
<feature type="region of interest" description="Disordered" evidence="1">
    <location>
        <begin position="311"/>
        <end position="331"/>
    </location>
</feature>
<dbReference type="EMBL" id="CAICTM010001750">
    <property type="protein sequence ID" value="CAB9525941.1"/>
    <property type="molecule type" value="Genomic_DNA"/>
</dbReference>
<dbReference type="InterPro" id="IPR051412">
    <property type="entry name" value="Formin_Homology_Diaphanous_sf"/>
</dbReference>
<comment type="caution">
    <text evidence="3">The sequence shown here is derived from an EMBL/GenBank/DDBJ whole genome shotgun (WGS) entry which is preliminary data.</text>
</comment>
<proteinExistence type="predicted"/>
<feature type="region of interest" description="Disordered" evidence="1">
    <location>
        <begin position="1"/>
        <end position="94"/>
    </location>
</feature>
<feature type="domain" description="DUF6824" evidence="2">
    <location>
        <begin position="255"/>
        <end position="344"/>
    </location>
</feature>
<dbReference type="AlphaFoldDB" id="A0A9N8HU39"/>
<reference evidence="3" key="1">
    <citation type="submission" date="2020-06" db="EMBL/GenBank/DDBJ databases">
        <authorList>
            <consortium name="Plant Systems Biology data submission"/>
        </authorList>
    </citation>
    <scope>NUCLEOTIDE SEQUENCE</scope>
    <source>
        <strain evidence="3">D6</strain>
    </source>
</reference>
<feature type="compositionally biased region" description="Pro residues" evidence="1">
    <location>
        <begin position="404"/>
        <end position="423"/>
    </location>
</feature>
<evidence type="ECO:0000256" key="1">
    <source>
        <dbReference type="SAM" id="MobiDB-lite"/>
    </source>
</evidence>
<feature type="region of interest" description="Disordered" evidence="1">
    <location>
        <begin position="178"/>
        <end position="246"/>
    </location>
</feature>